<protein>
    <recommendedName>
        <fullName evidence="4">Scaffolding protein</fullName>
    </recommendedName>
</protein>
<feature type="compositionally biased region" description="Low complexity" evidence="1">
    <location>
        <begin position="256"/>
        <end position="266"/>
    </location>
</feature>
<name>A0ABS7KMT7_9BACL</name>
<sequence length="288" mass="32878">MKKRYTLDLQLFAEQSATVDGQEWTIEDDRESDYASLEGEFEADSEGITIPDEEEEQPEVDDADSDEGHEESDDDLDGQEQDDPVAKGKSSSTANAVIAERRKWQERMKALEKKAGLADKIMKTSGVASIEDLERQMDNIVAQNYMDRGYDEQTATMLAAQQRRMDQMERDMRQKSFDAEVMTLKSDPFYADIDDWRDEFEPIAISTGQSLKDVYMIQRGRERMKEVEREVEQRMIANRTKKNKAKVDTTSGGGTPKKPTGPKLTPDQLAIAKVAGIRPEEYYKYTKK</sequence>
<reference evidence="2 3" key="1">
    <citation type="submission" date="2020-08" db="EMBL/GenBank/DDBJ databases">
        <title>Fungal Genomes of the International Space Station.</title>
        <authorList>
            <person name="Seuylemezian A."/>
            <person name="Singh N.K."/>
            <person name="Wood J."/>
            <person name="Venkateswaran K."/>
        </authorList>
    </citation>
    <scope>NUCLEOTIDE SEQUENCE [LARGE SCALE GENOMIC DNA]</scope>
    <source>
        <strain evidence="2 3">S/N-304-OC-R4</strain>
    </source>
</reference>
<proteinExistence type="predicted"/>
<dbReference type="EMBL" id="JACLIC010000031">
    <property type="protein sequence ID" value="MBY0205257.1"/>
    <property type="molecule type" value="Genomic_DNA"/>
</dbReference>
<gene>
    <name evidence="2" type="ORF">H7T88_18700</name>
</gene>
<keyword evidence="3" id="KW-1185">Reference proteome</keyword>
<evidence type="ECO:0008006" key="4">
    <source>
        <dbReference type="Google" id="ProtNLM"/>
    </source>
</evidence>
<feature type="compositionally biased region" description="Acidic residues" evidence="1">
    <location>
        <begin position="39"/>
        <end position="83"/>
    </location>
</feature>
<dbReference type="RefSeq" id="WP_221789766.1">
    <property type="nucleotide sequence ID" value="NZ_JACLIC010000031.1"/>
</dbReference>
<evidence type="ECO:0000256" key="1">
    <source>
        <dbReference type="SAM" id="MobiDB-lite"/>
    </source>
</evidence>
<evidence type="ECO:0000313" key="3">
    <source>
        <dbReference type="Proteomes" id="UP000706031"/>
    </source>
</evidence>
<comment type="caution">
    <text evidence="2">The sequence shown here is derived from an EMBL/GenBank/DDBJ whole genome shotgun (WGS) entry which is preliminary data.</text>
</comment>
<evidence type="ECO:0000313" key="2">
    <source>
        <dbReference type="EMBL" id="MBY0205257.1"/>
    </source>
</evidence>
<accession>A0ABS7KMT7</accession>
<feature type="region of interest" description="Disordered" evidence="1">
    <location>
        <begin position="16"/>
        <end position="101"/>
    </location>
</feature>
<feature type="region of interest" description="Disordered" evidence="1">
    <location>
        <begin position="235"/>
        <end position="267"/>
    </location>
</feature>
<organism evidence="2 3">
    <name type="scientific">Paenibacillus cucumis</name>
    <name type="common">ex Kampfer et al. 2016</name>
    <dbReference type="NCBI Taxonomy" id="1776858"/>
    <lineage>
        <taxon>Bacteria</taxon>
        <taxon>Bacillati</taxon>
        <taxon>Bacillota</taxon>
        <taxon>Bacilli</taxon>
        <taxon>Bacillales</taxon>
        <taxon>Paenibacillaceae</taxon>
        <taxon>Paenibacillus</taxon>
    </lineage>
</organism>
<dbReference type="Proteomes" id="UP000706031">
    <property type="component" value="Unassembled WGS sequence"/>
</dbReference>